<dbReference type="AlphaFoldDB" id="A0A3P1STX4"/>
<feature type="transmembrane region" description="Helical" evidence="1">
    <location>
        <begin position="63"/>
        <end position="86"/>
    </location>
</feature>
<evidence type="ECO:0000256" key="1">
    <source>
        <dbReference type="SAM" id="Phobius"/>
    </source>
</evidence>
<protein>
    <submittedName>
        <fullName evidence="2">DUF58 domain-containing protein</fullName>
    </submittedName>
</protein>
<keyword evidence="3" id="KW-1185">Reference proteome</keyword>
<keyword evidence="1" id="KW-0472">Membrane</keyword>
<sequence>MIGLFQQKLKRAFFRWSLRRSPRQRELILSQKRIYIMPSRAGFTFLVMLLVMLVLGINFQNNLIFAVTFLLGSLFVVAILHTYANLSGMRIQFVRGHPCFAGEQAGFDLCFSSKQQRDYESIQLRWQHGTSSSFDLAANQTRELRLYQPTQQRGIHKAEALLIETFYPLGLFRAWTWMEADLSTLVYPRPIEGGQLPGSSVSHSGKQASEQAGGEDFSGLEQFQTGMSLKRVAWKQYARGQGLHVKHYVELTDNQCWLCWEFWPELDVEARLSRLTWWVLQLDRKGQPYGLRMPGIEIEPQRGETHRLNVLEALACFEQQGGL</sequence>
<organism evidence="2 3">
    <name type="scientific">Amphritea balenae</name>
    <dbReference type="NCBI Taxonomy" id="452629"/>
    <lineage>
        <taxon>Bacteria</taxon>
        <taxon>Pseudomonadati</taxon>
        <taxon>Pseudomonadota</taxon>
        <taxon>Gammaproteobacteria</taxon>
        <taxon>Oceanospirillales</taxon>
        <taxon>Oceanospirillaceae</taxon>
        <taxon>Amphritea</taxon>
    </lineage>
</organism>
<reference evidence="2 3" key="1">
    <citation type="submission" date="2018-11" db="EMBL/GenBank/DDBJ databases">
        <title>The draft genome sequence of Amphritea balenae JAMM 1525T.</title>
        <authorList>
            <person name="Fang Z."/>
            <person name="Zhang Y."/>
            <person name="Han X."/>
        </authorList>
    </citation>
    <scope>NUCLEOTIDE SEQUENCE [LARGE SCALE GENOMIC DNA]</scope>
    <source>
        <strain evidence="2 3">JAMM 1525</strain>
    </source>
</reference>
<accession>A0A3P1STX4</accession>
<keyword evidence="1" id="KW-1133">Transmembrane helix</keyword>
<dbReference type="OrthoDB" id="5298497at2"/>
<evidence type="ECO:0000313" key="3">
    <source>
        <dbReference type="Proteomes" id="UP000267535"/>
    </source>
</evidence>
<proteinExistence type="predicted"/>
<dbReference type="Proteomes" id="UP000267535">
    <property type="component" value="Unassembled WGS sequence"/>
</dbReference>
<dbReference type="PANTHER" id="PTHR34351">
    <property type="entry name" value="SLR1927 PROTEIN-RELATED"/>
    <property type="match status" value="1"/>
</dbReference>
<evidence type="ECO:0000313" key="2">
    <source>
        <dbReference type="EMBL" id="RRD00498.1"/>
    </source>
</evidence>
<comment type="caution">
    <text evidence="2">The sequence shown here is derived from an EMBL/GenBank/DDBJ whole genome shotgun (WGS) entry which is preliminary data.</text>
</comment>
<feature type="transmembrane region" description="Helical" evidence="1">
    <location>
        <begin position="34"/>
        <end position="57"/>
    </location>
</feature>
<gene>
    <name evidence="2" type="ORF">EHS89_05250</name>
</gene>
<name>A0A3P1STX4_9GAMM</name>
<keyword evidence="1" id="KW-0812">Transmembrane</keyword>
<dbReference type="PANTHER" id="PTHR34351:SF1">
    <property type="entry name" value="SLR1927 PROTEIN"/>
    <property type="match status" value="1"/>
</dbReference>
<dbReference type="RefSeq" id="WP_124925079.1">
    <property type="nucleotide sequence ID" value="NZ_BMOH01000003.1"/>
</dbReference>
<dbReference type="EMBL" id="RQXV01000002">
    <property type="protein sequence ID" value="RRD00498.1"/>
    <property type="molecule type" value="Genomic_DNA"/>
</dbReference>